<dbReference type="KEGG" id="tsph:KIH39_00295"/>
<reference evidence="7" key="1">
    <citation type="submission" date="2021-05" db="EMBL/GenBank/DDBJ databases">
        <title>Complete genome sequence of the cellulolytic planctomycete Telmatocola sphagniphila SP2T and characterization of the first cellulase from planctomycetes.</title>
        <authorList>
            <person name="Rakitin A.L."/>
            <person name="Beletsky A.V."/>
            <person name="Naumoff D.G."/>
            <person name="Kulichevskaya I.S."/>
            <person name="Mardanov A.V."/>
            <person name="Ravin N.V."/>
            <person name="Dedysh S.N."/>
        </authorList>
    </citation>
    <scope>NUCLEOTIDE SEQUENCE</scope>
    <source>
        <strain evidence="7">SP2T</strain>
    </source>
</reference>
<evidence type="ECO:0000256" key="4">
    <source>
        <dbReference type="ARBA" id="ARBA00023136"/>
    </source>
</evidence>
<feature type="domain" description="ABC-2 type transporter transmembrane" evidence="6">
    <location>
        <begin position="78"/>
        <end position="214"/>
    </location>
</feature>
<keyword evidence="4 5" id="KW-0472">Membrane</keyword>
<dbReference type="GO" id="GO:0005886">
    <property type="term" value="C:plasma membrane"/>
    <property type="evidence" value="ECO:0007669"/>
    <property type="project" value="UniProtKB-SubCell"/>
</dbReference>
<keyword evidence="8" id="KW-1185">Reference proteome</keyword>
<protein>
    <submittedName>
        <fullName evidence="7">ABC transporter permease</fullName>
    </submittedName>
</protein>
<proteinExistence type="predicted"/>
<feature type="transmembrane region" description="Helical" evidence="5">
    <location>
        <begin position="142"/>
        <end position="169"/>
    </location>
</feature>
<evidence type="ECO:0000313" key="8">
    <source>
        <dbReference type="Proteomes" id="UP000676194"/>
    </source>
</evidence>
<evidence type="ECO:0000256" key="5">
    <source>
        <dbReference type="SAM" id="Phobius"/>
    </source>
</evidence>
<evidence type="ECO:0000259" key="6">
    <source>
        <dbReference type="Pfam" id="PF12698"/>
    </source>
</evidence>
<sequence>MQTSRLSAWLFLFSLSLRRQFRIGQMVAIALGLLILLTIVVGFITQRLGWDSLNLRLLRHDPRQLGWFAGGAIFPLIEETKHMSNLRAETLPVAVFTRWVVFFLYLGFLMPLWSLSFATAAVGTDRENKSLIWLLTRPLPRWSIYLAKFLGVLPWCVLLNLGGFATLCLAGGSVGRQAFVLFWPGVLAGSIAFAALYSLIGAMFSRPAVVGMLYAFFFETILSELPVPGTLKRLSINYYVRCLMYDSAELKNIPTESGSLFVPLSGTTTWLVIVSATILLTGLGMWVFSRFEYRDDG</sequence>
<keyword evidence="3 5" id="KW-1133">Transmembrane helix</keyword>
<evidence type="ECO:0000256" key="3">
    <source>
        <dbReference type="ARBA" id="ARBA00022989"/>
    </source>
</evidence>
<evidence type="ECO:0000256" key="1">
    <source>
        <dbReference type="ARBA" id="ARBA00004141"/>
    </source>
</evidence>
<comment type="subcellular location">
    <subcellularLocation>
        <location evidence="1">Membrane</location>
        <topology evidence="1">Multi-pass membrane protein</topology>
    </subcellularLocation>
</comment>
<evidence type="ECO:0000256" key="2">
    <source>
        <dbReference type="ARBA" id="ARBA00022692"/>
    </source>
</evidence>
<feature type="transmembrane region" description="Helical" evidence="5">
    <location>
        <begin position="28"/>
        <end position="50"/>
    </location>
</feature>
<accession>A0A8E6EV84</accession>
<name>A0A8E6EV84_9BACT</name>
<feature type="transmembrane region" description="Helical" evidence="5">
    <location>
        <begin position="269"/>
        <end position="288"/>
    </location>
</feature>
<organism evidence="7 8">
    <name type="scientific">Telmatocola sphagniphila</name>
    <dbReference type="NCBI Taxonomy" id="1123043"/>
    <lineage>
        <taxon>Bacteria</taxon>
        <taxon>Pseudomonadati</taxon>
        <taxon>Planctomycetota</taxon>
        <taxon>Planctomycetia</taxon>
        <taxon>Gemmatales</taxon>
        <taxon>Gemmataceae</taxon>
    </lineage>
</organism>
<feature type="transmembrane region" description="Helical" evidence="5">
    <location>
        <begin position="181"/>
        <end position="204"/>
    </location>
</feature>
<dbReference type="Pfam" id="PF12698">
    <property type="entry name" value="ABC2_membrane_3"/>
    <property type="match status" value="1"/>
</dbReference>
<keyword evidence="2 5" id="KW-0812">Transmembrane</keyword>
<evidence type="ECO:0000313" key="7">
    <source>
        <dbReference type="EMBL" id="QVL32395.1"/>
    </source>
</evidence>
<dbReference type="AlphaFoldDB" id="A0A8E6EV84"/>
<dbReference type="InterPro" id="IPR013525">
    <property type="entry name" value="ABC2_TM"/>
</dbReference>
<gene>
    <name evidence="7" type="ORF">KIH39_00295</name>
</gene>
<dbReference type="Proteomes" id="UP000676194">
    <property type="component" value="Chromosome"/>
</dbReference>
<dbReference type="EMBL" id="CP074694">
    <property type="protein sequence ID" value="QVL32395.1"/>
    <property type="molecule type" value="Genomic_DNA"/>
</dbReference>
<dbReference type="GO" id="GO:0140359">
    <property type="term" value="F:ABC-type transporter activity"/>
    <property type="evidence" value="ECO:0007669"/>
    <property type="project" value="InterPro"/>
</dbReference>
<feature type="transmembrane region" description="Helical" evidence="5">
    <location>
        <begin position="99"/>
        <end position="122"/>
    </location>
</feature>
<dbReference type="RefSeq" id="WP_213497287.1">
    <property type="nucleotide sequence ID" value="NZ_CP074694.1"/>
</dbReference>